<dbReference type="AlphaFoldDB" id="A0A2T5J9S3"/>
<proteinExistence type="predicted"/>
<evidence type="ECO:0000313" key="2">
    <source>
        <dbReference type="Proteomes" id="UP000244168"/>
    </source>
</evidence>
<name>A0A2T5J9S3_9SPHI</name>
<organism evidence="1 2">
    <name type="scientific">Mucilaginibacter yixingensis</name>
    <dbReference type="NCBI Taxonomy" id="1295612"/>
    <lineage>
        <taxon>Bacteria</taxon>
        <taxon>Pseudomonadati</taxon>
        <taxon>Bacteroidota</taxon>
        <taxon>Sphingobacteriia</taxon>
        <taxon>Sphingobacteriales</taxon>
        <taxon>Sphingobacteriaceae</taxon>
        <taxon>Mucilaginibacter</taxon>
    </lineage>
</organism>
<gene>
    <name evidence="1" type="ORF">C8P68_104313</name>
</gene>
<keyword evidence="2" id="KW-1185">Reference proteome</keyword>
<sequence>MKILRLAIFSFLIVTLFAGCKGFSPVFDFDGLGGTPGEYYFKGTINGKQADWKASINSLSGYVIGSGYTGGTVFAIIGKMPNLQPQLNLQFTANPASSDFNQAVVPGVIRLATDFLPDNSKQWLQVNYIDENGKNYYSVDASQGGTATVLSVTKIAANSLHGRQLKIKIMFNCTLYPSDGSSSISLTNGEATLQVEEM</sequence>
<dbReference type="Proteomes" id="UP000244168">
    <property type="component" value="Unassembled WGS sequence"/>
</dbReference>
<dbReference type="OrthoDB" id="661657at2"/>
<evidence type="ECO:0000313" key="1">
    <source>
        <dbReference type="EMBL" id="PTQ96823.1"/>
    </source>
</evidence>
<reference evidence="1 2" key="1">
    <citation type="submission" date="2018-04" db="EMBL/GenBank/DDBJ databases">
        <title>Genomic Encyclopedia of Archaeal and Bacterial Type Strains, Phase II (KMG-II): from individual species to whole genera.</title>
        <authorList>
            <person name="Goeker M."/>
        </authorList>
    </citation>
    <scope>NUCLEOTIDE SEQUENCE [LARGE SCALE GENOMIC DNA]</scope>
    <source>
        <strain evidence="1 2">DSM 26809</strain>
    </source>
</reference>
<comment type="caution">
    <text evidence="1">The sequence shown here is derived from an EMBL/GenBank/DDBJ whole genome shotgun (WGS) entry which is preliminary data.</text>
</comment>
<protein>
    <submittedName>
        <fullName evidence="1">Uncharacterized protein</fullName>
    </submittedName>
</protein>
<dbReference type="RefSeq" id="WP_107828768.1">
    <property type="nucleotide sequence ID" value="NZ_CP160205.1"/>
</dbReference>
<dbReference type="PROSITE" id="PS51257">
    <property type="entry name" value="PROKAR_LIPOPROTEIN"/>
    <property type="match status" value="1"/>
</dbReference>
<accession>A0A2T5J9S3</accession>
<dbReference type="EMBL" id="QAOQ01000004">
    <property type="protein sequence ID" value="PTQ96823.1"/>
    <property type="molecule type" value="Genomic_DNA"/>
</dbReference>